<dbReference type="PRINTS" id="PR00344">
    <property type="entry name" value="BCTRLSENSOR"/>
</dbReference>
<evidence type="ECO:0000256" key="3">
    <source>
        <dbReference type="ARBA" id="ARBA00012438"/>
    </source>
</evidence>
<dbReference type="Gene3D" id="3.30.565.10">
    <property type="entry name" value="Histidine kinase-like ATPase, C-terminal domain"/>
    <property type="match status" value="1"/>
</dbReference>
<evidence type="ECO:0000313" key="12">
    <source>
        <dbReference type="EMBL" id="RHW35083.1"/>
    </source>
</evidence>
<accession>A0A417YND4</accession>
<dbReference type="PANTHER" id="PTHR42878:SF7">
    <property type="entry name" value="SENSOR HISTIDINE KINASE GLRK"/>
    <property type="match status" value="1"/>
</dbReference>
<keyword evidence="13" id="KW-1185">Reference proteome</keyword>
<evidence type="ECO:0000256" key="5">
    <source>
        <dbReference type="ARBA" id="ARBA00022679"/>
    </source>
</evidence>
<proteinExistence type="predicted"/>
<dbReference type="Pfam" id="PF02518">
    <property type="entry name" value="HATPase_c"/>
    <property type="match status" value="1"/>
</dbReference>
<dbReference type="EMBL" id="QWEH01000001">
    <property type="protein sequence ID" value="RHW35083.1"/>
    <property type="molecule type" value="Genomic_DNA"/>
</dbReference>
<dbReference type="PANTHER" id="PTHR42878">
    <property type="entry name" value="TWO-COMPONENT HISTIDINE KINASE"/>
    <property type="match status" value="1"/>
</dbReference>
<keyword evidence="5" id="KW-0808">Transferase</keyword>
<dbReference type="AlphaFoldDB" id="A0A417YND4"/>
<reference evidence="12 13" key="1">
    <citation type="journal article" date="2007" name="Int. J. Syst. Evol. Microbiol.">
        <title>Oceanobacillus profundus sp. nov., isolated from a deep-sea sediment core.</title>
        <authorList>
            <person name="Kim Y.G."/>
            <person name="Choi D.H."/>
            <person name="Hyun S."/>
            <person name="Cho B.C."/>
        </authorList>
    </citation>
    <scope>NUCLEOTIDE SEQUENCE [LARGE SCALE GENOMIC DNA]</scope>
    <source>
        <strain evidence="12 13">DSM 18246</strain>
    </source>
</reference>
<evidence type="ECO:0000256" key="4">
    <source>
        <dbReference type="ARBA" id="ARBA00022553"/>
    </source>
</evidence>
<evidence type="ECO:0000256" key="10">
    <source>
        <dbReference type="SAM" id="Phobius"/>
    </source>
</evidence>
<dbReference type="SUPFAM" id="SSF47384">
    <property type="entry name" value="Homodimeric domain of signal transducing histidine kinase"/>
    <property type="match status" value="1"/>
</dbReference>
<evidence type="ECO:0000259" key="11">
    <source>
        <dbReference type="PROSITE" id="PS50109"/>
    </source>
</evidence>
<dbReference type="SMART" id="SM00387">
    <property type="entry name" value="HATPase_c"/>
    <property type="match status" value="1"/>
</dbReference>
<sequence length="588" mass="67903">MKKLRRRLFMHFSIQFISIAILMVIVVAITLVLTIGLMTEDQAGHNYYYTMLEEISMLDAGESFRDLEMREGWSEGLDEDIWVQIINKQGDVIDAGNVPNDFPDHYSMHDLLLMKENESYKGYELTFYLETFYETDYLFVLGHEPESGISLDELVETYNDNGTIAKQDTAAVNEKLLEVEGTLEIYGSNGEQRISLGEAEREEELPLDAFKRGISPDMYSTKQQTYRDTETGDLWVLYTPNVHKGEINLKTYQATLIGLLITAAIVLLITIVISIWNGFRYGNPLLVFANWLGRMGNGQYDEVLTEREKKHIFRKNGKIKWRYRLYREVFYAFYDMAQKLDASKKEREQLEKTREEWMAGISHDLRTPLTTMEGYGRLLESGEYEWSQQELKDIGKTIYEKSDYMVKLIEDFTLSFQLKNNAALVSLQTVEINSFLEKVIRKFTNDITFQEYSISFKPLKSNRVVQMNERLFERMIDNLIYNAMKHNPPGTSVVIRVDETANNQELKIRVIDNGLGMDEETKENLFSRYYRGTNTEESMEGTGLGMSIALQIAKLHQGSILVESEENTGTIVTVVFSQVEVPDKRAVS</sequence>
<evidence type="ECO:0000256" key="6">
    <source>
        <dbReference type="ARBA" id="ARBA00022741"/>
    </source>
</evidence>
<dbReference type="InterPro" id="IPR036097">
    <property type="entry name" value="HisK_dim/P_sf"/>
</dbReference>
<dbReference type="Gene3D" id="1.10.287.130">
    <property type="match status" value="1"/>
</dbReference>
<dbReference type="SUPFAM" id="SSF55874">
    <property type="entry name" value="ATPase domain of HSP90 chaperone/DNA topoisomerase II/histidine kinase"/>
    <property type="match status" value="1"/>
</dbReference>
<dbReference type="GO" id="GO:0000156">
    <property type="term" value="F:phosphorelay response regulator activity"/>
    <property type="evidence" value="ECO:0007669"/>
    <property type="project" value="TreeGrafter"/>
</dbReference>
<evidence type="ECO:0000256" key="1">
    <source>
        <dbReference type="ARBA" id="ARBA00000085"/>
    </source>
</evidence>
<comment type="subcellular location">
    <subcellularLocation>
        <location evidence="2">Membrane</location>
    </subcellularLocation>
</comment>
<dbReference type="InterPro" id="IPR004358">
    <property type="entry name" value="Sig_transdc_His_kin-like_C"/>
</dbReference>
<dbReference type="InterPro" id="IPR050351">
    <property type="entry name" value="BphY/WalK/GraS-like"/>
</dbReference>
<dbReference type="SMART" id="SM00388">
    <property type="entry name" value="HisKA"/>
    <property type="match status" value="1"/>
</dbReference>
<dbReference type="InterPro" id="IPR003594">
    <property type="entry name" value="HATPase_dom"/>
</dbReference>
<protein>
    <recommendedName>
        <fullName evidence="3">histidine kinase</fullName>
        <ecNumber evidence="3">2.7.13.3</ecNumber>
    </recommendedName>
</protein>
<dbReference type="InterPro" id="IPR005467">
    <property type="entry name" value="His_kinase_dom"/>
</dbReference>
<organism evidence="12 13">
    <name type="scientific">Oceanobacillus profundus</name>
    <dbReference type="NCBI Taxonomy" id="372463"/>
    <lineage>
        <taxon>Bacteria</taxon>
        <taxon>Bacillati</taxon>
        <taxon>Bacillota</taxon>
        <taxon>Bacilli</taxon>
        <taxon>Bacillales</taxon>
        <taxon>Bacillaceae</taxon>
        <taxon>Oceanobacillus</taxon>
    </lineage>
</organism>
<evidence type="ECO:0000313" key="13">
    <source>
        <dbReference type="Proteomes" id="UP000285456"/>
    </source>
</evidence>
<feature type="transmembrane region" description="Helical" evidence="10">
    <location>
        <begin position="12"/>
        <end position="38"/>
    </location>
</feature>
<evidence type="ECO:0000256" key="8">
    <source>
        <dbReference type="ARBA" id="ARBA00022840"/>
    </source>
</evidence>
<dbReference type="EC" id="2.7.13.3" evidence="3"/>
<evidence type="ECO:0000256" key="2">
    <source>
        <dbReference type="ARBA" id="ARBA00004370"/>
    </source>
</evidence>
<evidence type="ECO:0000256" key="7">
    <source>
        <dbReference type="ARBA" id="ARBA00022777"/>
    </source>
</evidence>
<dbReference type="Proteomes" id="UP000285456">
    <property type="component" value="Unassembled WGS sequence"/>
</dbReference>
<keyword evidence="7 12" id="KW-0418">Kinase</keyword>
<dbReference type="RefSeq" id="WP_118888285.1">
    <property type="nucleotide sequence ID" value="NZ_PHUT01000001.1"/>
</dbReference>
<name>A0A417YND4_9BACI</name>
<keyword evidence="10" id="KW-0472">Membrane</keyword>
<dbReference type="PROSITE" id="PS50109">
    <property type="entry name" value="HIS_KIN"/>
    <property type="match status" value="1"/>
</dbReference>
<keyword evidence="9" id="KW-0902">Two-component regulatory system</keyword>
<gene>
    <name evidence="12" type="ORF">D1B32_00220</name>
</gene>
<keyword evidence="10" id="KW-1133">Transmembrane helix</keyword>
<keyword evidence="6" id="KW-0547">Nucleotide-binding</keyword>
<dbReference type="Pfam" id="PF00512">
    <property type="entry name" value="HisKA"/>
    <property type="match status" value="1"/>
</dbReference>
<feature type="domain" description="Histidine kinase" evidence="11">
    <location>
        <begin position="360"/>
        <end position="580"/>
    </location>
</feature>
<dbReference type="InterPro" id="IPR003661">
    <property type="entry name" value="HisK_dim/P_dom"/>
</dbReference>
<keyword evidence="4" id="KW-0597">Phosphoprotein</keyword>
<keyword evidence="8" id="KW-0067">ATP-binding</keyword>
<dbReference type="GO" id="GO:0007234">
    <property type="term" value="P:osmosensory signaling via phosphorelay pathway"/>
    <property type="evidence" value="ECO:0007669"/>
    <property type="project" value="TreeGrafter"/>
</dbReference>
<dbReference type="GO" id="GO:0005524">
    <property type="term" value="F:ATP binding"/>
    <property type="evidence" value="ECO:0007669"/>
    <property type="project" value="UniProtKB-KW"/>
</dbReference>
<dbReference type="CDD" id="cd00082">
    <property type="entry name" value="HisKA"/>
    <property type="match status" value="1"/>
</dbReference>
<dbReference type="GO" id="GO:0000155">
    <property type="term" value="F:phosphorelay sensor kinase activity"/>
    <property type="evidence" value="ECO:0007669"/>
    <property type="project" value="InterPro"/>
</dbReference>
<comment type="caution">
    <text evidence="12">The sequence shown here is derived from an EMBL/GenBank/DDBJ whole genome shotgun (WGS) entry which is preliminary data.</text>
</comment>
<dbReference type="InterPro" id="IPR036890">
    <property type="entry name" value="HATPase_C_sf"/>
</dbReference>
<evidence type="ECO:0000256" key="9">
    <source>
        <dbReference type="ARBA" id="ARBA00023012"/>
    </source>
</evidence>
<feature type="transmembrane region" description="Helical" evidence="10">
    <location>
        <begin position="256"/>
        <end position="276"/>
    </location>
</feature>
<comment type="catalytic activity">
    <reaction evidence="1">
        <text>ATP + protein L-histidine = ADP + protein N-phospho-L-histidine.</text>
        <dbReference type="EC" id="2.7.13.3"/>
    </reaction>
</comment>
<dbReference type="OrthoDB" id="368131at2"/>
<keyword evidence="10" id="KW-0812">Transmembrane</keyword>
<dbReference type="GO" id="GO:0030295">
    <property type="term" value="F:protein kinase activator activity"/>
    <property type="evidence" value="ECO:0007669"/>
    <property type="project" value="TreeGrafter"/>
</dbReference>